<feature type="binding site" evidence="9">
    <location>
        <position position="129"/>
    </location>
    <ligand>
        <name>S-adenosyl-L-methionine</name>
        <dbReference type="ChEBI" id="CHEBI:59789"/>
    </ligand>
</feature>
<evidence type="ECO:0000256" key="3">
    <source>
        <dbReference type="ARBA" id="ARBA00008145"/>
    </source>
</evidence>
<evidence type="ECO:0000256" key="4">
    <source>
        <dbReference type="ARBA" id="ARBA00011905"/>
    </source>
</evidence>
<gene>
    <name evidence="9" type="primary">tpm</name>
    <name evidence="11" type="ORF">F0A16_11805</name>
</gene>
<evidence type="ECO:0000256" key="10">
    <source>
        <dbReference type="SAM" id="MobiDB-lite"/>
    </source>
</evidence>
<dbReference type="FunFam" id="3.40.50.150:FF:000101">
    <property type="entry name" value="Thiopurine S-methyltransferase"/>
    <property type="match status" value="1"/>
</dbReference>
<dbReference type="PIRSF" id="PIRSF023956">
    <property type="entry name" value="Thiopurine_S-methyltransferase"/>
    <property type="match status" value="1"/>
</dbReference>
<dbReference type="HAMAP" id="MF_00812">
    <property type="entry name" value="Thiopur_methtran"/>
    <property type="match status" value="1"/>
</dbReference>
<feature type="binding site" evidence="9">
    <location>
        <position position="10"/>
    </location>
    <ligand>
        <name>S-adenosyl-L-methionine</name>
        <dbReference type="ChEBI" id="CHEBI:59789"/>
    </ligand>
</feature>
<evidence type="ECO:0000256" key="9">
    <source>
        <dbReference type="HAMAP-Rule" id="MF_00812"/>
    </source>
</evidence>
<keyword evidence="7 9" id="KW-0808">Transferase</keyword>
<dbReference type="EMBL" id="VTPX01000006">
    <property type="protein sequence ID" value="KAA0017757.1"/>
    <property type="molecule type" value="Genomic_DNA"/>
</dbReference>
<keyword evidence="8 9" id="KW-0949">S-adenosyl-L-methionine</keyword>
<accession>A0A640WDC9</accession>
<feature type="region of interest" description="Disordered" evidence="10">
    <location>
        <begin position="212"/>
        <end position="238"/>
    </location>
</feature>
<feature type="binding site" evidence="9">
    <location>
        <position position="45"/>
    </location>
    <ligand>
        <name>S-adenosyl-L-methionine</name>
        <dbReference type="ChEBI" id="CHEBI:59789"/>
    </ligand>
</feature>
<evidence type="ECO:0000256" key="2">
    <source>
        <dbReference type="ARBA" id="ARBA00004496"/>
    </source>
</evidence>
<keyword evidence="5 9" id="KW-0963">Cytoplasm</keyword>
<dbReference type="InterPro" id="IPR008854">
    <property type="entry name" value="TPMT"/>
</dbReference>
<sequence length="238" mass="26640">MSGTDWLQRWRQGRIGFHRELPHPALETFWHRLELGAGAKVLVPLCGKSRDMRWLVERGNPVLGIELSPLAIEQFISEEQLVAEKRRAALRYRQSGFECTRLGRVELWCGDFFHFQVEQAAELAGFYDRAALIALPPATRQRYAHHLAQLLLPGTRGLLITLTHDDPDLGPPFSVTHAEVEALMAPNFELVLCDVTAAADGMVESVWQLTRRGPARQARPGPVQRGTPANDEPPVTSP</sequence>
<dbReference type="SUPFAM" id="SSF53335">
    <property type="entry name" value="S-adenosyl-L-methionine-dependent methyltransferases"/>
    <property type="match status" value="1"/>
</dbReference>
<dbReference type="GO" id="GO:0032259">
    <property type="term" value="P:methylation"/>
    <property type="evidence" value="ECO:0007669"/>
    <property type="project" value="UniProtKB-KW"/>
</dbReference>
<feature type="binding site" evidence="9">
    <location>
        <position position="66"/>
    </location>
    <ligand>
        <name>S-adenosyl-L-methionine</name>
        <dbReference type="ChEBI" id="CHEBI:59789"/>
    </ligand>
</feature>
<evidence type="ECO:0000256" key="8">
    <source>
        <dbReference type="ARBA" id="ARBA00022691"/>
    </source>
</evidence>
<dbReference type="PANTHER" id="PTHR10259">
    <property type="entry name" value="THIOPURINE S-METHYLTRANSFERASE"/>
    <property type="match status" value="1"/>
</dbReference>
<evidence type="ECO:0000256" key="1">
    <source>
        <dbReference type="ARBA" id="ARBA00000903"/>
    </source>
</evidence>
<dbReference type="Proteomes" id="UP000466024">
    <property type="component" value="Unassembled WGS sequence"/>
</dbReference>
<dbReference type="InterPro" id="IPR029063">
    <property type="entry name" value="SAM-dependent_MTases_sf"/>
</dbReference>
<protein>
    <recommendedName>
        <fullName evidence="4 9">Thiopurine S-methyltransferase</fullName>
        <ecNumber evidence="4 9">2.1.1.67</ecNumber>
    </recommendedName>
    <alternativeName>
        <fullName evidence="9">Thiopurine methyltransferase</fullName>
    </alternativeName>
</protein>
<evidence type="ECO:0000256" key="6">
    <source>
        <dbReference type="ARBA" id="ARBA00022603"/>
    </source>
</evidence>
<dbReference type="RefSeq" id="WP_149435608.1">
    <property type="nucleotide sequence ID" value="NZ_VTPX01000006.1"/>
</dbReference>
<dbReference type="AlphaFoldDB" id="A0A640WDC9"/>
<dbReference type="Pfam" id="PF05724">
    <property type="entry name" value="TPMT"/>
    <property type="match status" value="1"/>
</dbReference>
<comment type="caution">
    <text evidence="11">The sequence shown here is derived from an EMBL/GenBank/DDBJ whole genome shotgun (WGS) entry which is preliminary data.</text>
</comment>
<comment type="subcellular location">
    <subcellularLocation>
        <location evidence="2 9">Cytoplasm</location>
    </subcellularLocation>
</comment>
<proteinExistence type="inferred from homology"/>
<dbReference type="Gene3D" id="3.40.50.150">
    <property type="entry name" value="Vaccinia Virus protein VP39"/>
    <property type="match status" value="1"/>
</dbReference>
<dbReference type="PANTHER" id="PTHR10259:SF11">
    <property type="entry name" value="THIOPURINE S-METHYLTRANSFERASE"/>
    <property type="match status" value="1"/>
</dbReference>
<keyword evidence="6 9" id="KW-0489">Methyltransferase</keyword>
<comment type="similarity">
    <text evidence="3 9">Belongs to the class I-like SAM-binding methyltransferase superfamily. TPMT family.</text>
</comment>
<dbReference type="EC" id="2.1.1.67" evidence="4 9"/>
<evidence type="ECO:0000313" key="11">
    <source>
        <dbReference type="EMBL" id="KAA0017757.1"/>
    </source>
</evidence>
<comment type="catalytic activity">
    <reaction evidence="1 9">
        <text>S-adenosyl-L-methionine + a thiopurine = S-adenosyl-L-homocysteine + a thiopurine S-methylether.</text>
        <dbReference type="EC" id="2.1.1.67"/>
    </reaction>
</comment>
<dbReference type="GO" id="GO:0008119">
    <property type="term" value="F:thiopurine S-methyltransferase activity"/>
    <property type="evidence" value="ECO:0007669"/>
    <property type="project" value="UniProtKB-UniRule"/>
</dbReference>
<evidence type="ECO:0000313" key="12">
    <source>
        <dbReference type="Proteomes" id="UP000466024"/>
    </source>
</evidence>
<dbReference type="InterPro" id="IPR025835">
    <property type="entry name" value="Thiopurine_S-MeTrfase"/>
</dbReference>
<keyword evidence="12" id="KW-1185">Reference proteome</keyword>
<dbReference type="PROSITE" id="PS51585">
    <property type="entry name" value="SAM_MT_TPMT"/>
    <property type="match status" value="1"/>
</dbReference>
<dbReference type="GO" id="GO:0005737">
    <property type="term" value="C:cytoplasm"/>
    <property type="evidence" value="ECO:0007669"/>
    <property type="project" value="UniProtKB-SubCell"/>
</dbReference>
<name>A0A640WDC9_9GAMM</name>
<reference evidence="11 12" key="1">
    <citation type="submission" date="2019-08" db="EMBL/GenBank/DDBJ databases">
        <title>Bioinformatics analysis of the strain L3 and L5.</title>
        <authorList>
            <person name="Li X."/>
        </authorList>
    </citation>
    <scope>NUCLEOTIDE SEQUENCE [LARGE SCALE GENOMIC DNA]</scope>
    <source>
        <strain evidence="11 12">L3</strain>
    </source>
</reference>
<organism evidence="11 12">
    <name type="scientific">Salinicola corii</name>
    <dbReference type="NCBI Taxonomy" id="2606937"/>
    <lineage>
        <taxon>Bacteria</taxon>
        <taxon>Pseudomonadati</taxon>
        <taxon>Pseudomonadota</taxon>
        <taxon>Gammaproteobacteria</taxon>
        <taxon>Oceanospirillales</taxon>
        <taxon>Halomonadaceae</taxon>
        <taxon>Salinicola</taxon>
    </lineage>
</organism>
<evidence type="ECO:0000256" key="7">
    <source>
        <dbReference type="ARBA" id="ARBA00022679"/>
    </source>
</evidence>
<evidence type="ECO:0000256" key="5">
    <source>
        <dbReference type="ARBA" id="ARBA00022490"/>
    </source>
</evidence>
<feature type="compositionally biased region" description="Low complexity" evidence="10">
    <location>
        <begin position="212"/>
        <end position="222"/>
    </location>
</feature>